<keyword evidence="5" id="KW-0028">Amino-acid biosynthesis</keyword>
<dbReference type="FunFam" id="3.20.20.10:FF:000003">
    <property type="entry name" value="Diaminopimelate decarboxylase"/>
    <property type="match status" value="1"/>
</dbReference>
<dbReference type="InterPro" id="IPR009006">
    <property type="entry name" value="Ala_racemase/Decarboxylase_C"/>
</dbReference>
<gene>
    <name evidence="5" type="primary">lysA</name>
    <name evidence="10" type="ORF">DESPIGER_0485</name>
</gene>
<dbReference type="EMBL" id="LT630450">
    <property type="protein sequence ID" value="SFV72373.1"/>
    <property type="molecule type" value="Genomic_DNA"/>
</dbReference>
<keyword evidence="4 5" id="KW-0456">Lyase</keyword>
<evidence type="ECO:0000256" key="4">
    <source>
        <dbReference type="ARBA" id="ARBA00023239"/>
    </source>
</evidence>
<comment type="function">
    <text evidence="5">Specifically catalyzes the decarboxylation of meso-diaminopimelate (meso-DAP) to L-lysine.</text>
</comment>
<feature type="binding site" evidence="5">
    <location>
        <position position="282"/>
    </location>
    <ligand>
        <name>substrate</name>
    </ligand>
</feature>
<feature type="domain" description="Orn/DAP/Arg decarboxylase 2 N-terminal" evidence="9">
    <location>
        <begin position="48"/>
        <end position="286"/>
    </location>
</feature>
<comment type="cofactor">
    <cofactor evidence="1 5 7 8">
        <name>pyridoxal 5'-phosphate</name>
        <dbReference type="ChEBI" id="CHEBI:597326"/>
    </cofactor>
</comment>
<dbReference type="HAMAP" id="MF_02120">
    <property type="entry name" value="LysA"/>
    <property type="match status" value="1"/>
</dbReference>
<dbReference type="PRINTS" id="PR01181">
    <property type="entry name" value="DAPDCRBXLASE"/>
</dbReference>
<feature type="binding site" evidence="5">
    <location>
        <position position="318"/>
    </location>
    <ligand>
        <name>substrate</name>
    </ligand>
</feature>
<evidence type="ECO:0000256" key="7">
    <source>
        <dbReference type="PIRSR" id="PIRSR600183-50"/>
    </source>
</evidence>
<dbReference type="PANTHER" id="PTHR43727:SF2">
    <property type="entry name" value="GROUP IV DECARBOXYLASE"/>
    <property type="match status" value="1"/>
</dbReference>
<dbReference type="GO" id="GO:0009089">
    <property type="term" value="P:lysine biosynthetic process via diaminopimelate"/>
    <property type="evidence" value="ECO:0007669"/>
    <property type="project" value="UniProtKB-UniRule"/>
</dbReference>
<dbReference type="UniPathway" id="UPA00034">
    <property type="reaction ID" value="UER00027"/>
</dbReference>
<accession>A0A1K1LCF6</accession>
<dbReference type="EC" id="4.1.1.20" evidence="5 6"/>
<feature type="binding site" evidence="5">
    <location>
        <position position="236"/>
    </location>
    <ligand>
        <name>pyridoxal 5'-phosphate</name>
        <dbReference type="ChEBI" id="CHEBI:597326"/>
    </ligand>
</feature>
<dbReference type="OrthoDB" id="9802241at2"/>
<evidence type="ECO:0000313" key="10">
    <source>
        <dbReference type="EMBL" id="SFV72373.1"/>
    </source>
</evidence>
<dbReference type="InterPro" id="IPR022644">
    <property type="entry name" value="De-COase2_N"/>
</dbReference>
<keyword evidence="3 5" id="KW-0663">Pyridoxal phosphate</keyword>
<feature type="binding site" evidence="5">
    <location>
        <begin position="279"/>
        <end position="282"/>
    </location>
    <ligand>
        <name>pyridoxal 5'-phosphate</name>
        <dbReference type="ChEBI" id="CHEBI:597326"/>
    </ligand>
</feature>
<feature type="active site" description="Proton donor" evidence="7">
    <location>
        <position position="352"/>
    </location>
</feature>
<evidence type="ECO:0000259" key="9">
    <source>
        <dbReference type="Pfam" id="PF02784"/>
    </source>
</evidence>
<reference evidence="11" key="1">
    <citation type="submission" date="2016-10" db="EMBL/GenBank/DDBJ databases">
        <authorList>
            <person name="Wegmann U."/>
        </authorList>
    </citation>
    <scope>NUCLEOTIDE SEQUENCE [LARGE SCALE GENOMIC DNA]</scope>
</reference>
<dbReference type="Proteomes" id="UP000186323">
    <property type="component" value="Chromosome I"/>
</dbReference>
<organism evidence="10 11">
    <name type="scientific">Desulfovibrio piger</name>
    <dbReference type="NCBI Taxonomy" id="901"/>
    <lineage>
        <taxon>Bacteria</taxon>
        <taxon>Pseudomonadati</taxon>
        <taxon>Thermodesulfobacteriota</taxon>
        <taxon>Desulfovibrionia</taxon>
        <taxon>Desulfovibrionales</taxon>
        <taxon>Desulfovibrionaceae</taxon>
        <taxon>Desulfovibrio</taxon>
    </lineage>
</organism>
<dbReference type="RefSeq" id="WP_072332617.1">
    <property type="nucleotide sequence ID" value="NZ_CALJDE010000069.1"/>
</dbReference>
<dbReference type="Gene3D" id="3.20.20.10">
    <property type="entry name" value="Alanine racemase"/>
    <property type="match status" value="1"/>
</dbReference>
<evidence type="ECO:0000256" key="6">
    <source>
        <dbReference type="NCBIfam" id="TIGR01048"/>
    </source>
</evidence>
<dbReference type="PRINTS" id="PR01179">
    <property type="entry name" value="ODADCRBXLASE"/>
</dbReference>
<feature type="binding site" evidence="5">
    <location>
        <position position="322"/>
    </location>
    <ligand>
        <name>substrate</name>
    </ligand>
</feature>
<dbReference type="KEGG" id="dpg:DESPIGER_0485"/>
<evidence type="ECO:0000313" key="11">
    <source>
        <dbReference type="Proteomes" id="UP000186323"/>
    </source>
</evidence>
<sequence>MSQIRSSYTDSINFYEGHSPLDLAQQFGTPLYVYNEAVLRQRCRELKALSSLPGFGVNYSVKANTNPVLLRIIREEGLVVDAMSPGELYMDRLAGFTADEILYISNNISEAELRNAVEHGVLVSVDSLSQVETLGRVNPGGKVMVRFNPGIGAGHHAKVVTAGKETKFGVSPELLDDLFAILKKHDLHLAGINQHIGSLFMEADGYIAAADVLLHLAERLPADVLQKLEVIDFGGGFGIPYHKYENQPRLDMDDLGRRLHGLISGWAEKTGYTGRFLVEPGRYVVAECGILLGSVNATKTNGDRRYAGTDLGFNVLVRPAMYDSFHDVEVYRQGAQGPDTGTVEQSVVGNICESGDILAKNRQLPLLHEGDVLGVLDAGAYGFVMSSSYNQRCRAAEILIQTDGSVRLIRRRETLEDLAACYEGLL</sequence>
<dbReference type="CDD" id="cd06828">
    <property type="entry name" value="PLPDE_III_DapDC"/>
    <property type="match status" value="1"/>
</dbReference>
<comment type="similarity">
    <text evidence="5">Belongs to the Orn/Lys/Arg decarboxylase class-II family. LysA subfamily.</text>
</comment>
<comment type="subunit">
    <text evidence="5">Homodimer.</text>
</comment>
<dbReference type="InterPro" id="IPR029066">
    <property type="entry name" value="PLP-binding_barrel"/>
</dbReference>
<dbReference type="AlphaFoldDB" id="A0A1K1LCF6"/>
<dbReference type="SUPFAM" id="SSF50621">
    <property type="entry name" value="Alanine racemase C-terminal domain-like"/>
    <property type="match status" value="1"/>
</dbReference>
<feature type="binding site" evidence="5">
    <location>
        <position position="381"/>
    </location>
    <ligand>
        <name>pyridoxal 5'-phosphate</name>
        <dbReference type="ChEBI" id="CHEBI:597326"/>
    </ligand>
</feature>
<evidence type="ECO:0000256" key="8">
    <source>
        <dbReference type="RuleBase" id="RU003738"/>
    </source>
</evidence>
<name>A0A1K1LCF6_9BACT</name>
<dbReference type="GO" id="GO:0030170">
    <property type="term" value="F:pyridoxal phosphate binding"/>
    <property type="evidence" value="ECO:0007669"/>
    <property type="project" value="UniProtKB-UniRule"/>
</dbReference>
<comment type="pathway">
    <text evidence="5 8">Amino-acid biosynthesis; L-lysine biosynthesis via DAP pathway; L-lysine from DL-2,6-diaminopimelate: step 1/1.</text>
</comment>
<comment type="catalytic activity">
    <reaction evidence="5 8">
        <text>meso-2,6-diaminopimelate + H(+) = L-lysine + CO2</text>
        <dbReference type="Rhea" id="RHEA:15101"/>
        <dbReference type="ChEBI" id="CHEBI:15378"/>
        <dbReference type="ChEBI" id="CHEBI:16526"/>
        <dbReference type="ChEBI" id="CHEBI:32551"/>
        <dbReference type="ChEBI" id="CHEBI:57791"/>
        <dbReference type="EC" id="4.1.1.20"/>
    </reaction>
</comment>
<proteinExistence type="inferred from homology"/>
<evidence type="ECO:0000256" key="5">
    <source>
        <dbReference type="HAMAP-Rule" id="MF_02120"/>
    </source>
</evidence>
<dbReference type="Pfam" id="PF02784">
    <property type="entry name" value="Orn_Arg_deC_N"/>
    <property type="match status" value="1"/>
</dbReference>
<dbReference type="NCBIfam" id="TIGR01048">
    <property type="entry name" value="lysA"/>
    <property type="match status" value="1"/>
</dbReference>
<evidence type="ECO:0000256" key="2">
    <source>
        <dbReference type="ARBA" id="ARBA00022793"/>
    </source>
</evidence>
<dbReference type="InterPro" id="IPR002986">
    <property type="entry name" value="DAP_deCOOHase_LysA"/>
</dbReference>
<evidence type="ECO:0000256" key="3">
    <source>
        <dbReference type="ARBA" id="ARBA00022898"/>
    </source>
</evidence>
<keyword evidence="5 8" id="KW-0457">Lysine biosynthesis</keyword>
<feature type="binding site" evidence="5">
    <location>
        <position position="381"/>
    </location>
    <ligand>
        <name>substrate</name>
    </ligand>
</feature>
<feature type="modified residue" description="N6-(pyridoxal phosphate)lysine" evidence="5 7">
    <location>
        <position position="62"/>
    </location>
</feature>
<protein>
    <recommendedName>
        <fullName evidence="5 6">Diaminopimelate decarboxylase</fullName>
        <shortName evidence="5">DAP decarboxylase</shortName>
        <shortName evidence="5">DAPDC</shortName>
        <ecNumber evidence="5 6">4.1.1.20</ecNumber>
    </recommendedName>
</protein>
<dbReference type="PANTHER" id="PTHR43727">
    <property type="entry name" value="DIAMINOPIMELATE DECARBOXYLASE"/>
    <property type="match status" value="1"/>
</dbReference>
<evidence type="ECO:0000256" key="1">
    <source>
        <dbReference type="ARBA" id="ARBA00001933"/>
    </source>
</evidence>
<feature type="binding site" evidence="5">
    <location>
        <position position="353"/>
    </location>
    <ligand>
        <name>substrate</name>
    </ligand>
</feature>
<keyword evidence="11" id="KW-1185">Reference proteome</keyword>
<dbReference type="Gene3D" id="2.40.37.10">
    <property type="entry name" value="Lyase, Ornithine Decarboxylase, Chain A, domain 1"/>
    <property type="match status" value="1"/>
</dbReference>
<dbReference type="GO" id="GO:0008836">
    <property type="term" value="F:diaminopimelate decarboxylase activity"/>
    <property type="evidence" value="ECO:0007669"/>
    <property type="project" value="UniProtKB-UniRule"/>
</dbReference>
<dbReference type="SUPFAM" id="SSF51419">
    <property type="entry name" value="PLP-binding barrel"/>
    <property type="match status" value="1"/>
</dbReference>
<dbReference type="InterPro" id="IPR000183">
    <property type="entry name" value="Orn/DAP/Arg_de-COase"/>
</dbReference>
<keyword evidence="2 5" id="KW-0210">Decarboxylase</keyword>